<dbReference type="PROSITE" id="PS51257">
    <property type="entry name" value="PROKAR_LIPOPROTEIN"/>
    <property type="match status" value="1"/>
</dbReference>
<evidence type="ECO:0000256" key="1">
    <source>
        <dbReference type="SAM" id="SignalP"/>
    </source>
</evidence>
<gene>
    <name evidence="3" type="ORF">DHW61_02810</name>
</gene>
<accession>A0A3D2X3R5</accession>
<organism evidence="3 4">
    <name type="scientific">Lachnoclostridium phytofermentans</name>
    <dbReference type="NCBI Taxonomy" id="66219"/>
    <lineage>
        <taxon>Bacteria</taxon>
        <taxon>Bacillati</taxon>
        <taxon>Bacillota</taxon>
        <taxon>Clostridia</taxon>
        <taxon>Lachnospirales</taxon>
        <taxon>Lachnospiraceae</taxon>
    </lineage>
</organism>
<evidence type="ECO:0000259" key="2">
    <source>
        <dbReference type="Pfam" id="PF09084"/>
    </source>
</evidence>
<sequence length="295" mass="32075">MKKYKYLILTLIFSMVVLAGCQAKKNAEDNNITPEPTKAEEITVTPTEEPTKEEESTAEKITMNIAALKGPTAMGMVELMERAENGETANNYDFTIAGTADEITTNLIKGDFQIAAIPCNLASILYQNSEGKIQVAGINTLGVLYIVETGDSIKSVEDLKGKTIYSTGKGTTPEFTLNYLLSSHGIDPSKDVTIQYKSEATEVAAILSETDNAIAMLPQPYVTTVQMTNDKVRVALDVTKEWEALNSNSSVVTGVVVVNKKFADENKEAVEAFLAEYKDSVTYINSNVEEASNLI</sequence>
<dbReference type="InterPro" id="IPR027024">
    <property type="entry name" value="UCP027386_ABC_sbc_TM0202"/>
</dbReference>
<dbReference type="PIRSF" id="PIRSF027386">
    <property type="entry name" value="UCP027386_ABC_sbc_TM0202"/>
    <property type="match status" value="1"/>
</dbReference>
<dbReference type="AlphaFoldDB" id="A0A3D2X3R5"/>
<reference evidence="3 4" key="1">
    <citation type="journal article" date="2018" name="Nat. Biotechnol.">
        <title>A standardized bacterial taxonomy based on genome phylogeny substantially revises the tree of life.</title>
        <authorList>
            <person name="Parks D.H."/>
            <person name="Chuvochina M."/>
            <person name="Waite D.W."/>
            <person name="Rinke C."/>
            <person name="Skarshewski A."/>
            <person name="Chaumeil P.A."/>
            <person name="Hugenholtz P."/>
        </authorList>
    </citation>
    <scope>NUCLEOTIDE SEQUENCE [LARGE SCALE GENOMIC DNA]</scope>
    <source>
        <strain evidence="3">UBA11728</strain>
    </source>
</reference>
<dbReference type="SUPFAM" id="SSF53850">
    <property type="entry name" value="Periplasmic binding protein-like II"/>
    <property type="match status" value="1"/>
</dbReference>
<dbReference type="PANTHER" id="PTHR30024:SF46">
    <property type="entry name" value="ABC TRANSPORTER, SUBSTRATE-BINDING LIPOPROTEIN"/>
    <property type="match status" value="1"/>
</dbReference>
<keyword evidence="1" id="KW-0732">Signal</keyword>
<feature type="chain" id="PRO_5039530029" evidence="1">
    <location>
        <begin position="20"/>
        <end position="295"/>
    </location>
</feature>
<evidence type="ECO:0000313" key="4">
    <source>
        <dbReference type="Proteomes" id="UP000262969"/>
    </source>
</evidence>
<feature type="signal peptide" evidence="1">
    <location>
        <begin position="1"/>
        <end position="19"/>
    </location>
</feature>
<feature type="non-terminal residue" evidence="3">
    <location>
        <position position="295"/>
    </location>
</feature>
<dbReference type="Proteomes" id="UP000262969">
    <property type="component" value="Unassembled WGS sequence"/>
</dbReference>
<protein>
    <submittedName>
        <fullName evidence="3">Sulfonate/nitrate/taurine transporter substrate-binding protein</fullName>
    </submittedName>
</protein>
<comment type="caution">
    <text evidence="3">The sequence shown here is derived from an EMBL/GenBank/DDBJ whole genome shotgun (WGS) entry which is preliminary data.</text>
</comment>
<dbReference type="EMBL" id="DPVV01000102">
    <property type="protein sequence ID" value="HCL01337.1"/>
    <property type="molecule type" value="Genomic_DNA"/>
</dbReference>
<name>A0A3D2X3R5_9FIRM</name>
<proteinExistence type="predicted"/>
<dbReference type="Pfam" id="PF09084">
    <property type="entry name" value="NMT1"/>
    <property type="match status" value="1"/>
</dbReference>
<evidence type="ECO:0000313" key="3">
    <source>
        <dbReference type="EMBL" id="HCL01337.1"/>
    </source>
</evidence>
<feature type="domain" description="SsuA/THI5-like" evidence="2">
    <location>
        <begin position="145"/>
        <end position="291"/>
    </location>
</feature>
<dbReference type="InterPro" id="IPR015168">
    <property type="entry name" value="SsuA/THI5"/>
</dbReference>
<dbReference type="Gene3D" id="3.40.190.10">
    <property type="entry name" value="Periplasmic binding protein-like II"/>
    <property type="match status" value="2"/>
</dbReference>
<dbReference type="PANTHER" id="PTHR30024">
    <property type="entry name" value="ALIPHATIC SULFONATES-BINDING PROTEIN-RELATED"/>
    <property type="match status" value="1"/>
</dbReference>